<dbReference type="EMBL" id="JAIFRP010005281">
    <property type="protein sequence ID" value="KAK2574669.1"/>
    <property type="molecule type" value="Genomic_DNA"/>
</dbReference>
<keyword evidence="2" id="KW-1185">Reference proteome</keyword>
<dbReference type="Proteomes" id="UP001258017">
    <property type="component" value="Unassembled WGS sequence"/>
</dbReference>
<reference evidence="1" key="1">
    <citation type="submission" date="2021-08" db="EMBL/GenBank/DDBJ databases">
        <authorList>
            <person name="Misof B."/>
            <person name="Oliver O."/>
            <person name="Podsiadlowski L."/>
            <person name="Donath A."/>
            <person name="Peters R."/>
            <person name="Mayer C."/>
            <person name="Rust J."/>
            <person name="Gunkel S."/>
            <person name="Lesny P."/>
            <person name="Martin S."/>
            <person name="Oeyen J.P."/>
            <person name="Petersen M."/>
            <person name="Panagiotis P."/>
            <person name="Wilbrandt J."/>
            <person name="Tanja T."/>
        </authorList>
    </citation>
    <scope>NUCLEOTIDE SEQUENCE</scope>
    <source>
        <strain evidence="1">GBR_01_08_01A</strain>
        <tissue evidence="1">Thorax + abdomen</tissue>
    </source>
</reference>
<sequence>TTSKNYEFDSETKEWFKSAVKEQFDMYNDDTYGVKGARKIVPTTGSTDIALLTNIIRTYEERMELRKELKDWQAYFVKQNFSRASVDEFYSYVGTRRVKYDRQIATPNESGRISELLLI</sequence>
<comment type="caution">
    <text evidence="1">The sequence shown here is derived from an EMBL/GenBank/DDBJ whole genome shotgun (WGS) entry which is preliminary data.</text>
</comment>
<name>A0AAD9VHJ1_9HYME</name>
<evidence type="ECO:0000313" key="1">
    <source>
        <dbReference type="EMBL" id="KAK2574669.1"/>
    </source>
</evidence>
<dbReference type="AlphaFoldDB" id="A0AAD9VHJ1"/>
<proteinExistence type="predicted"/>
<feature type="non-terminal residue" evidence="1">
    <location>
        <position position="1"/>
    </location>
</feature>
<evidence type="ECO:0000313" key="2">
    <source>
        <dbReference type="Proteomes" id="UP001258017"/>
    </source>
</evidence>
<organism evidence="1 2">
    <name type="scientific">Odynerus spinipes</name>
    <dbReference type="NCBI Taxonomy" id="1348599"/>
    <lineage>
        <taxon>Eukaryota</taxon>
        <taxon>Metazoa</taxon>
        <taxon>Ecdysozoa</taxon>
        <taxon>Arthropoda</taxon>
        <taxon>Hexapoda</taxon>
        <taxon>Insecta</taxon>
        <taxon>Pterygota</taxon>
        <taxon>Neoptera</taxon>
        <taxon>Endopterygota</taxon>
        <taxon>Hymenoptera</taxon>
        <taxon>Apocrita</taxon>
        <taxon>Aculeata</taxon>
        <taxon>Vespoidea</taxon>
        <taxon>Vespidae</taxon>
        <taxon>Eumeninae</taxon>
        <taxon>Odynerus</taxon>
    </lineage>
</organism>
<reference evidence="1" key="2">
    <citation type="journal article" date="2023" name="Commun. Biol.">
        <title>Intrasexual cuticular hydrocarbon dimorphism in a wasp sheds light on hydrocarbon biosynthesis genes in Hymenoptera.</title>
        <authorList>
            <person name="Moris V.C."/>
            <person name="Podsiadlowski L."/>
            <person name="Martin S."/>
            <person name="Oeyen J.P."/>
            <person name="Donath A."/>
            <person name="Petersen M."/>
            <person name="Wilbrandt J."/>
            <person name="Misof B."/>
            <person name="Liedtke D."/>
            <person name="Thamm M."/>
            <person name="Scheiner R."/>
            <person name="Schmitt T."/>
            <person name="Niehuis O."/>
        </authorList>
    </citation>
    <scope>NUCLEOTIDE SEQUENCE</scope>
    <source>
        <strain evidence="1">GBR_01_08_01A</strain>
    </source>
</reference>
<accession>A0AAD9VHJ1</accession>
<gene>
    <name evidence="1" type="ORF">KPH14_013138</name>
</gene>
<protein>
    <submittedName>
        <fullName evidence="1">Uncharacterized protein</fullName>
    </submittedName>
</protein>